<evidence type="ECO:0000313" key="8">
    <source>
        <dbReference type="Proteomes" id="UP001593833"/>
    </source>
</evidence>
<dbReference type="Proteomes" id="UP001593833">
    <property type="component" value="Unassembled WGS sequence"/>
</dbReference>
<feature type="domain" description="FlgD/Vpr Ig-like" evidence="5">
    <location>
        <begin position="468"/>
        <end position="525"/>
    </location>
</feature>
<dbReference type="Gene3D" id="3.20.20.80">
    <property type="entry name" value="Glycosidases"/>
    <property type="match status" value="1"/>
</dbReference>
<reference evidence="7 8" key="1">
    <citation type="submission" date="2024-09" db="EMBL/GenBank/DDBJ databases">
        <authorList>
            <person name="D'Angelo T."/>
        </authorList>
    </citation>
    <scope>NUCLEOTIDE SEQUENCE [LARGE SCALE GENOMIC DNA]</scope>
    <source>
        <strain evidence="7">SAG AM-320-E07</strain>
    </source>
</reference>
<accession>A0ABV6YJJ5</accession>
<dbReference type="InterPro" id="IPR001547">
    <property type="entry name" value="Glyco_hydro_5"/>
</dbReference>
<keyword evidence="8" id="KW-1185">Reference proteome</keyword>
<evidence type="ECO:0000256" key="3">
    <source>
        <dbReference type="ARBA" id="ARBA00022801"/>
    </source>
</evidence>
<dbReference type="PANTHER" id="PTHR31451">
    <property type="match status" value="1"/>
</dbReference>
<proteinExistence type="predicted"/>
<dbReference type="EC" id="3.2.1.78" evidence="2"/>
<comment type="caution">
    <text evidence="7">The sequence shown here is derived from an EMBL/GenBank/DDBJ whole genome shotgun (WGS) entry which is preliminary data.</text>
</comment>
<sequence>MSSRLAIAFWTLTAICGLGGSAGEEFIRTDGSSFFVGQQPYYYAGANFWQAVNLASEGTGGDRARLLRELDQLDSLGVSNLRIMAGSEGPDTEPWRMIPSLQPVPGVYNSDLLDGLDFVLKELGERDMHAILCLTNFWHWSGGMAQYVSWNGSGAIPYPPPEPGGDWDTFQDYSSDFYSNAGAKQDFLNHVTFLLERVNSYTGVVYRDEPAIMAWELANEPRGFHNNATAFNQWIDETAAYIKSIDANHMVTTGCEGNTPWPSWNGLDFLANHDGSNIDYTTIHIWPQNWGWYDPDNPAGTYGPAVLDARAYLQSHESLAVSLQKPLVLEEFGFARDSGSFDPASTTAWRDSFLNAMYDEVYASASSEGAAAGSNFWSWAGEGRPLEPYGSHWSNGDPWTGDPPHEAQGWYSVYDTDSSTLSAVAFHAQEMTGLIPFSTTHSLRMDDHELRASPNPFNQKTAIRFDIPGSGTYVLTILDPLGRTLAEFIGSHRGSGKLSYGWDGTDQTGRKVASGVYLVKMETSSYSARSRIALIR</sequence>
<dbReference type="EMBL" id="JBHPKH010000011">
    <property type="protein sequence ID" value="MFC1572311.1"/>
    <property type="molecule type" value="Genomic_DNA"/>
</dbReference>
<dbReference type="Gene3D" id="2.60.40.4070">
    <property type="match status" value="1"/>
</dbReference>
<keyword evidence="4" id="KW-0326">Glycosidase</keyword>
<dbReference type="PANTHER" id="PTHR31451:SF40">
    <property type="entry name" value="GLYCOSIDE HYDROLASE FAMILY 5 DOMAIN-CONTAINING PROTEIN"/>
    <property type="match status" value="1"/>
</dbReference>
<dbReference type="Pfam" id="PF13860">
    <property type="entry name" value="FlgD_ig"/>
    <property type="match status" value="1"/>
</dbReference>
<dbReference type="SUPFAM" id="SSF51445">
    <property type="entry name" value="(Trans)glycosidases"/>
    <property type="match status" value="1"/>
</dbReference>
<evidence type="ECO:0000256" key="2">
    <source>
        <dbReference type="ARBA" id="ARBA00012706"/>
    </source>
</evidence>
<feature type="domain" description="Glycoside hydrolase family 5" evidence="6">
    <location>
        <begin position="25"/>
        <end position="432"/>
    </location>
</feature>
<evidence type="ECO:0000259" key="5">
    <source>
        <dbReference type="Pfam" id="PF13860"/>
    </source>
</evidence>
<dbReference type="InterPro" id="IPR017853">
    <property type="entry name" value="GH"/>
</dbReference>
<comment type="catalytic activity">
    <reaction evidence="1">
        <text>Random hydrolysis of (1-&gt;4)-beta-D-mannosidic linkages in mannans, galactomannans and glucomannans.</text>
        <dbReference type="EC" id="3.2.1.78"/>
    </reaction>
</comment>
<dbReference type="InterPro" id="IPR045053">
    <property type="entry name" value="MAN-like"/>
</dbReference>
<protein>
    <recommendedName>
        <fullName evidence="2">mannan endo-1,4-beta-mannosidase</fullName>
        <ecNumber evidence="2">3.2.1.78</ecNumber>
    </recommendedName>
</protein>
<evidence type="ECO:0000259" key="6">
    <source>
        <dbReference type="Pfam" id="PF26410"/>
    </source>
</evidence>
<evidence type="ECO:0000313" key="7">
    <source>
        <dbReference type="EMBL" id="MFC1572311.1"/>
    </source>
</evidence>
<evidence type="ECO:0000256" key="1">
    <source>
        <dbReference type="ARBA" id="ARBA00001678"/>
    </source>
</evidence>
<keyword evidence="3" id="KW-0378">Hydrolase</keyword>
<dbReference type="InterPro" id="IPR025965">
    <property type="entry name" value="FlgD/Vpr_Ig-like"/>
</dbReference>
<evidence type="ECO:0000256" key="4">
    <source>
        <dbReference type="ARBA" id="ARBA00023295"/>
    </source>
</evidence>
<name>A0ABV6YJJ5_UNCEI</name>
<gene>
    <name evidence="7" type="ORF">ACFL6M_01810</name>
</gene>
<dbReference type="Pfam" id="PF26410">
    <property type="entry name" value="GH5_mannosidase"/>
    <property type="match status" value="1"/>
</dbReference>
<organism evidence="7 8">
    <name type="scientific">Eiseniibacteriota bacterium</name>
    <dbReference type="NCBI Taxonomy" id="2212470"/>
    <lineage>
        <taxon>Bacteria</taxon>
        <taxon>Candidatus Eiseniibacteriota</taxon>
    </lineage>
</organism>